<evidence type="ECO:0000313" key="2">
    <source>
        <dbReference type="Proteomes" id="UP001159428"/>
    </source>
</evidence>
<dbReference type="AlphaFoldDB" id="A0AAU9W2Z9"/>
<sequence length="153" mass="17529">MWIYIKDRFNISNEAWHELATKTKQMPNNYKTEKKLKDFNAKWDLQPTPGQAKGVQLGFKECLEEQLIRLQGKGVFNMNTKIKVKISGDGMNIGKRLKIVNVTYIILNERNIAVSEKGNYILATIKTTVSYDNLKASIADLKDEMLNLKEMCG</sequence>
<keyword evidence="2" id="KW-1185">Reference proteome</keyword>
<accession>A0AAU9W2Z9</accession>
<comment type="caution">
    <text evidence="1">The sequence shown here is derived from an EMBL/GenBank/DDBJ whole genome shotgun (WGS) entry which is preliminary data.</text>
</comment>
<evidence type="ECO:0000313" key="1">
    <source>
        <dbReference type="EMBL" id="CAH3046142.1"/>
    </source>
</evidence>
<organism evidence="1 2">
    <name type="scientific">Pocillopora meandrina</name>
    <dbReference type="NCBI Taxonomy" id="46732"/>
    <lineage>
        <taxon>Eukaryota</taxon>
        <taxon>Metazoa</taxon>
        <taxon>Cnidaria</taxon>
        <taxon>Anthozoa</taxon>
        <taxon>Hexacorallia</taxon>
        <taxon>Scleractinia</taxon>
        <taxon>Astrocoeniina</taxon>
        <taxon>Pocilloporidae</taxon>
        <taxon>Pocillopora</taxon>
    </lineage>
</organism>
<proteinExistence type="predicted"/>
<reference evidence="1 2" key="1">
    <citation type="submission" date="2022-05" db="EMBL/GenBank/DDBJ databases">
        <authorList>
            <consortium name="Genoscope - CEA"/>
            <person name="William W."/>
        </authorList>
    </citation>
    <scope>NUCLEOTIDE SEQUENCE [LARGE SCALE GENOMIC DNA]</scope>
</reference>
<gene>
    <name evidence="1" type="ORF">PMEA_00033116</name>
</gene>
<dbReference type="Proteomes" id="UP001159428">
    <property type="component" value="Unassembled WGS sequence"/>
</dbReference>
<name>A0AAU9W2Z9_9CNID</name>
<protein>
    <submittedName>
        <fullName evidence="1">Uncharacterized protein</fullName>
    </submittedName>
</protein>
<dbReference type="EMBL" id="CALNXJ010000008">
    <property type="protein sequence ID" value="CAH3046142.1"/>
    <property type="molecule type" value="Genomic_DNA"/>
</dbReference>